<evidence type="ECO:0000313" key="1">
    <source>
        <dbReference type="EMBL" id="AOZ96957.1"/>
    </source>
</evidence>
<dbReference type="RefSeq" id="WP_071176607.1">
    <property type="nucleotide sequence ID" value="NZ_CP017831.1"/>
</dbReference>
<protein>
    <submittedName>
        <fullName evidence="1">Uncharacterized protein</fullName>
    </submittedName>
</protein>
<accession>A0A1D9P2W6</accession>
<sequence length="80" mass="9298">MDELLELLNNVEDTYEGFVLGVIAYVKIEGNEKKIDMIKNFIIEHPEALSSDILEFITEKTGFFESVNRHNRMKKESAMM</sequence>
<dbReference type="OrthoDB" id="1669409at2"/>
<organism evidence="1 2">
    <name type="scientific">Butyrivibrio hungatei</name>
    <dbReference type="NCBI Taxonomy" id="185008"/>
    <lineage>
        <taxon>Bacteria</taxon>
        <taxon>Bacillati</taxon>
        <taxon>Bacillota</taxon>
        <taxon>Clostridia</taxon>
        <taxon>Lachnospirales</taxon>
        <taxon>Lachnospiraceae</taxon>
        <taxon>Butyrivibrio</taxon>
    </lineage>
</organism>
<dbReference type="KEGG" id="bhu:bhn_I1924"/>
<dbReference type="Proteomes" id="UP000179284">
    <property type="component" value="Chromosome I"/>
</dbReference>
<dbReference type="AlphaFoldDB" id="A0A1D9P2W6"/>
<keyword evidence="2" id="KW-1185">Reference proteome</keyword>
<reference evidence="2" key="1">
    <citation type="submission" date="2016-10" db="EMBL/GenBank/DDBJ databases">
        <title>The complete genome sequence of the rumen bacterium Butyrivibrio hungatei MB2003.</title>
        <authorList>
            <person name="Palevich N."/>
            <person name="Kelly W.J."/>
            <person name="Leahy S.C."/>
            <person name="Altermann E."/>
            <person name="Rakonjac J."/>
            <person name="Attwood G.T."/>
        </authorList>
    </citation>
    <scope>NUCLEOTIDE SEQUENCE [LARGE SCALE GENOMIC DNA]</scope>
    <source>
        <strain evidence="2">MB2003</strain>
    </source>
</reference>
<evidence type="ECO:0000313" key="2">
    <source>
        <dbReference type="Proteomes" id="UP000179284"/>
    </source>
</evidence>
<gene>
    <name evidence="1" type="ORF">bhn_I1924</name>
</gene>
<proteinExistence type="predicted"/>
<name>A0A1D9P2W6_9FIRM</name>
<dbReference type="EMBL" id="CP017831">
    <property type="protein sequence ID" value="AOZ96957.1"/>
    <property type="molecule type" value="Genomic_DNA"/>
</dbReference>